<protein>
    <submittedName>
        <fullName evidence="8">Type II secretion system F family protein</fullName>
    </submittedName>
</protein>
<dbReference type="InterPro" id="IPR018076">
    <property type="entry name" value="T2SS_GspF_dom"/>
</dbReference>
<name>A0ABW6VML8_9ACTN</name>
<keyword evidence="4 6" id="KW-1133">Transmembrane helix</keyword>
<feature type="domain" description="Type II secretion system protein GspF" evidence="7">
    <location>
        <begin position="103"/>
        <end position="225"/>
    </location>
</feature>
<dbReference type="RefSeq" id="WP_387218091.1">
    <property type="nucleotide sequence ID" value="NZ_JBIAZM010000002.1"/>
</dbReference>
<evidence type="ECO:0000256" key="3">
    <source>
        <dbReference type="ARBA" id="ARBA00022692"/>
    </source>
</evidence>
<feature type="transmembrane region" description="Helical" evidence="6">
    <location>
        <begin position="212"/>
        <end position="231"/>
    </location>
</feature>
<evidence type="ECO:0000313" key="9">
    <source>
        <dbReference type="Proteomes" id="UP001602287"/>
    </source>
</evidence>
<dbReference type="EMBL" id="JBIAZM010000002">
    <property type="protein sequence ID" value="MFF5198880.1"/>
    <property type="molecule type" value="Genomic_DNA"/>
</dbReference>
<evidence type="ECO:0000256" key="6">
    <source>
        <dbReference type="SAM" id="Phobius"/>
    </source>
</evidence>
<keyword evidence="3 6" id="KW-0812">Transmembrane</keyword>
<dbReference type="PANTHER" id="PTHR35007">
    <property type="entry name" value="INTEGRAL MEMBRANE PROTEIN-RELATED"/>
    <property type="match status" value="1"/>
</dbReference>
<sequence>MPVVLLVGLLSGLGLWLIVDGARRRDRDSPAPMEGLLRRAGAAVTPLRAVTVIIAAVVSGLVTGWLVGAILAGLAAWSLPTVLVGNRVHQREQEQLEAIAGWTESLRDTLAAAAGLEEAIAATAGTAPAAIRPQVIALAEAIDAGVRLPVALRAFAADLDHPTGDMVVASLLLAATRQARNLAEQLGALAATAREQAAARMRIQTEWATTRTSVRIIIAITLVMAVGQVLLNRTFLAPYDTLAGQVVLAIVGAMFAVGFVWLSRMSRIARDERVLAGANPHLPGVTR</sequence>
<comment type="caution">
    <text evidence="8">The sequence shown here is derived from an EMBL/GenBank/DDBJ whole genome shotgun (WGS) entry which is preliminary data.</text>
</comment>
<gene>
    <name evidence="8" type="ORF">ACFY3B_04650</name>
</gene>
<proteinExistence type="predicted"/>
<dbReference type="PANTHER" id="PTHR35007:SF3">
    <property type="entry name" value="POSSIBLE CONSERVED ALANINE RICH MEMBRANE PROTEIN"/>
    <property type="match status" value="1"/>
</dbReference>
<dbReference type="Pfam" id="PF00482">
    <property type="entry name" value="T2SSF"/>
    <property type="match status" value="1"/>
</dbReference>
<organism evidence="8 9">
    <name type="scientific">Micromonospora parva</name>
    <dbReference type="NCBI Taxonomy" id="1464048"/>
    <lineage>
        <taxon>Bacteria</taxon>
        <taxon>Bacillati</taxon>
        <taxon>Actinomycetota</taxon>
        <taxon>Actinomycetes</taxon>
        <taxon>Micromonosporales</taxon>
        <taxon>Micromonosporaceae</taxon>
        <taxon>Micromonospora</taxon>
    </lineage>
</organism>
<evidence type="ECO:0000256" key="1">
    <source>
        <dbReference type="ARBA" id="ARBA00004651"/>
    </source>
</evidence>
<evidence type="ECO:0000256" key="2">
    <source>
        <dbReference type="ARBA" id="ARBA00022475"/>
    </source>
</evidence>
<feature type="transmembrane region" description="Helical" evidence="6">
    <location>
        <begin position="48"/>
        <end position="77"/>
    </location>
</feature>
<reference evidence="8 9" key="1">
    <citation type="submission" date="2024-10" db="EMBL/GenBank/DDBJ databases">
        <title>The Natural Products Discovery Center: Release of the First 8490 Sequenced Strains for Exploring Actinobacteria Biosynthetic Diversity.</title>
        <authorList>
            <person name="Kalkreuter E."/>
            <person name="Kautsar S.A."/>
            <person name="Yang D."/>
            <person name="Bader C.D."/>
            <person name="Teijaro C.N."/>
            <person name="Fluegel L."/>
            <person name="Davis C.M."/>
            <person name="Simpson J.R."/>
            <person name="Lauterbach L."/>
            <person name="Steele A.D."/>
            <person name="Gui C."/>
            <person name="Meng S."/>
            <person name="Li G."/>
            <person name="Viehrig K."/>
            <person name="Ye F."/>
            <person name="Su P."/>
            <person name="Kiefer A.F."/>
            <person name="Nichols A."/>
            <person name="Cepeda A.J."/>
            <person name="Yan W."/>
            <person name="Fan B."/>
            <person name="Jiang Y."/>
            <person name="Adhikari A."/>
            <person name="Zheng C.-J."/>
            <person name="Schuster L."/>
            <person name="Cowan T.M."/>
            <person name="Smanski M.J."/>
            <person name="Chevrette M.G."/>
            <person name="De Carvalho L.P.S."/>
            <person name="Shen B."/>
        </authorList>
    </citation>
    <scope>NUCLEOTIDE SEQUENCE [LARGE SCALE GENOMIC DNA]</scope>
    <source>
        <strain evidence="8 9">NPDC000140</strain>
    </source>
</reference>
<keyword evidence="5 6" id="KW-0472">Membrane</keyword>
<evidence type="ECO:0000256" key="5">
    <source>
        <dbReference type="ARBA" id="ARBA00023136"/>
    </source>
</evidence>
<evidence type="ECO:0000259" key="7">
    <source>
        <dbReference type="Pfam" id="PF00482"/>
    </source>
</evidence>
<feature type="transmembrane region" description="Helical" evidence="6">
    <location>
        <begin position="243"/>
        <end position="263"/>
    </location>
</feature>
<evidence type="ECO:0000313" key="8">
    <source>
        <dbReference type="EMBL" id="MFF5198880.1"/>
    </source>
</evidence>
<evidence type="ECO:0000256" key="4">
    <source>
        <dbReference type="ARBA" id="ARBA00022989"/>
    </source>
</evidence>
<keyword evidence="2" id="KW-1003">Cell membrane</keyword>
<comment type="subcellular location">
    <subcellularLocation>
        <location evidence="1">Cell membrane</location>
        <topology evidence="1">Multi-pass membrane protein</topology>
    </subcellularLocation>
</comment>
<keyword evidence="9" id="KW-1185">Reference proteome</keyword>
<accession>A0ABW6VML8</accession>
<dbReference type="Proteomes" id="UP001602287">
    <property type="component" value="Unassembled WGS sequence"/>
</dbReference>